<evidence type="ECO:0000313" key="3">
    <source>
        <dbReference type="Proteomes" id="UP001149074"/>
    </source>
</evidence>
<organism evidence="2 3">
    <name type="scientific">Penicillium argentinense</name>
    <dbReference type="NCBI Taxonomy" id="1131581"/>
    <lineage>
        <taxon>Eukaryota</taxon>
        <taxon>Fungi</taxon>
        <taxon>Dikarya</taxon>
        <taxon>Ascomycota</taxon>
        <taxon>Pezizomycotina</taxon>
        <taxon>Eurotiomycetes</taxon>
        <taxon>Eurotiomycetidae</taxon>
        <taxon>Eurotiales</taxon>
        <taxon>Aspergillaceae</taxon>
        <taxon>Penicillium</taxon>
    </lineage>
</organism>
<reference evidence="2" key="2">
    <citation type="journal article" date="2023" name="IMA Fungus">
        <title>Comparative genomic study of the Penicillium genus elucidates a diverse pangenome and 15 lateral gene transfer events.</title>
        <authorList>
            <person name="Petersen C."/>
            <person name="Sorensen T."/>
            <person name="Nielsen M.R."/>
            <person name="Sondergaard T.E."/>
            <person name="Sorensen J.L."/>
            <person name="Fitzpatrick D.A."/>
            <person name="Frisvad J.C."/>
            <person name="Nielsen K.L."/>
        </authorList>
    </citation>
    <scope>NUCLEOTIDE SEQUENCE</scope>
    <source>
        <strain evidence="2">IBT 30761</strain>
    </source>
</reference>
<accession>A0A9W9FM63</accession>
<dbReference type="OrthoDB" id="4369756at2759"/>
<dbReference type="AlphaFoldDB" id="A0A9W9FM63"/>
<feature type="region of interest" description="Disordered" evidence="1">
    <location>
        <begin position="1"/>
        <end position="53"/>
    </location>
</feature>
<protein>
    <submittedName>
        <fullName evidence="2">Uncharacterized protein</fullName>
    </submittedName>
</protein>
<dbReference type="RefSeq" id="XP_056475850.1">
    <property type="nucleotide sequence ID" value="XM_056615493.1"/>
</dbReference>
<feature type="compositionally biased region" description="Polar residues" evidence="1">
    <location>
        <begin position="387"/>
        <end position="401"/>
    </location>
</feature>
<dbReference type="Pfam" id="PF12511">
    <property type="entry name" value="DUF3716"/>
    <property type="match status" value="1"/>
</dbReference>
<feature type="region of interest" description="Disordered" evidence="1">
    <location>
        <begin position="387"/>
        <end position="408"/>
    </location>
</feature>
<sequence>MAGSQSGDSVSGDPRSLRDGTLPSHQEEAEEEEEEEEEERTVPEEENIETSSPVPRWRLRFQSQVPFFQYSGLPTTKLAEWCIDMRGNSLVSSFTTDADRAVIRKLPEQPRYVDWRVVDGIPQFKNCNRAQQRRAAMAQRFGQLAPLGEECSYCSSGKGSFESCRVAIDDSNTLMFQGSCLCCAFLDGGAKCSFRTMRPLWIRAYENSESLAATGSAPSTVQRRGRTKALAKTAPPRSGTVIRHLEQPTAPVTQGHNGQSRSGVFRGYGASSTPGGHSHGLTRGSRRVRVRSNIQEHPRASVESPSLAIPTSLTRSGWYFDLPPAINPHEDMPAVDYRLYVSPTTQLDRQESDLRVLRQAYHDALSVRQRATWDAYRIGRRIQLLTQKPPTQSSWQGSGLSESEREQN</sequence>
<reference evidence="2" key="1">
    <citation type="submission" date="2022-11" db="EMBL/GenBank/DDBJ databases">
        <authorList>
            <person name="Petersen C."/>
        </authorList>
    </citation>
    <scope>NUCLEOTIDE SEQUENCE</scope>
    <source>
        <strain evidence="2">IBT 30761</strain>
    </source>
</reference>
<evidence type="ECO:0000313" key="2">
    <source>
        <dbReference type="EMBL" id="KAJ5102470.1"/>
    </source>
</evidence>
<comment type="caution">
    <text evidence="2">The sequence shown here is derived from an EMBL/GenBank/DDBJ whole genome shotgun (WGS) entry which is preliminary data.</text>
</comment>
<evidence type="ECO:0000256" key="1">
    <source>
        <dbReference type="SAM" id="MobiDB-lite"/>
    </source>
</evidence>
<proteinExistence type="predicted"/>
<dbReference type="Proteomes" id="UP001149074">
    <property type="component" value="Unassembled WGS sequence"/>
</dbReference>
<feature type="compositionally biased region" description="Polar residues" evidence="1">
    <location>
        <begin position="212"/>
        <end position="222"/>
    </location>
</feature>
<feature type="compositionally biased region" description="Acidic residues" evidence="1">
    <location>
        <begin position="28"/>
        <end position="48"/>
    </location>
</feature>
<dbReference type="GeneID" id="81354472"/>
<feature type="compositionally biased region" description="Polar residues" evidence="1">
    <location>
        <begin position="250"/>
        <end position="262"/>
    </location>
</feature>
<dbReference type="EMBL" id="JAPQKI010000004">
    <property type="protein sequence ID" value="KAJ5102470.1"/>
    <property type="molecule type" value="Genomic_DNA"/>
</dbReference>
<gene>
    <name evidence="2" type="ORF">N7532_002999</name>
</gene>
<feature type="region of interest" description="Disordered" evidence="1">
    <location>
        <begin position="212"/>
        <end position="283"/>
    </location>
</feature>
<name>A0A9W9FM63_9EURO</name>
<keyword evidence="3" id="KW-1185">Reference proteome</keyword>
<dbReference type="InterPro" id="IPR022190">
    <property type="entry name" value="DUF3716"/>
</dbReference>